<protein>
    <submittedName>
        <fullName evidence="4">Uncharacterized protein</fullName>
    </submittedName>
</protein>
<keyword evidence="3" id="KW-0406">Ion transport</keyword>
<dbReference type="InterPro" id="IPR008218">
    <property type="entry name" value="ATPase_V1-cplx_f_g_su"/>
</dbReference>
<dbReference type="Pfam" id="PF01990">
    <property type="entry name" value="ATP-synt_F"/>
    <property type="match status" value="1"/>
</dbReference>
<comment type="similarity">
    <text evidence="1">Belongs to the V-ATPase F subunit family.</text>
</comment>
<dbReference type="InterPro" id="IPR036906">
    <property type="entry name" value="ATPase_V1_fsu_sf"/>
</dbReference>
<keyword evidence="2" id="KW-0813">Transport</keyword>
<evidence type="ECO:0000313" key="4">
    <source>
        <dbReference type="EMBL" id="GAA2143558.1"/>
    </source>
</evidence>
<evidence type="ECO:0000256" key="3">
    <source>
        <dbReference type="ARBA" id="ARBA00023065"/>
    </source>
</evidence>
<sequence length="74" mass="7782">MPGTIAAIGEPALLDGFRLAGVVIFTGSTDEEIRRAWTALPPDTAIVILTPRSARALEPALTDPRSPMTVVLPS</sequence>
<accession>A0ABP5LBP6</accession>
<evidence type="ECO:0000256" key="2">
    <source>
        <dbReference type="ARBA" id="ARBA00022448"/>
    </source>
</evidence>
<evidence type="ECO:0000256" key="1">
    <source>
        <dbReference type="ARBA" id="ARBA00010148"/>
    </source>
</evidence>
<name>A0ABP5LBP6_9MICC</name>
<dbReference type="RefSeq" id="WP_344367593.1">
    <property type="nucleotide sequence ID" value="NZ_BAAAQB010000041.1"/>
</dbReference>
<keyword evidence="5" id="KW-1185">Reference proteome</keyword>
<comment type="caution">
    <text evidence="4">The sequence shown here is derived from an EMBL/GenBank/DDBJ whole genome shotgun (WGS) entry which is preliminary data.</text>
</comment>
<organism evidence="4 5">
    <name type="scientific">Arthrobacter humicola</name>
    <dbReference type="NCBI Taxonomy" id="409291"/>
    <lineage>
        <taxon>Bacteria</taxon>
        <taxon>Bacillati</taxon>
        <taxon>Actinomycetota</taxon>
        <taxon>Actinomycetes</taxon>
        <taxon>Micrococcales</taxon>
        <taxon>Micrococcaceae</taxon>
        <taxon>Arthrobacter</taxon>
    </lineage>
</organism>
<dbReference type="Proteomes" id="UP001500102">
    <property type="component" value="Unassembled WGS sequence"/>
</dbReference>
<dbReference type="EMBL" id="BAAAQB010000041">
    <property type="protein sequence ID" value="GAA2143558.1"/>
    <property type="molecule type" value="Genomic_DNA"/>
</dbReference>
<proteinExistence type="inferred from homology"/>
<dbReference type="Gene3D" id="3.40.50.10580">
    <property type="entry name" value="ATPase, V1 complex, subunit F"/>
    <property type="match status" value="1"/>
</dbReference>
<reference evidence="5" key="1">
    <citation type="journal article" date="2019" name="Int. J. Syst. Evol. Microbiol.">
        <title>The Global Catalogue of Microorganisms (GCM) 10K type strain sequencing project: providing services to taxonomists for standard genome sequencing and annotation.</title>
        <authorList>
            <consortium name="The Broad Institute Genomics Platform"/>
            <consortium name="The Broad Institute Genome Sequencing Center for Infectious Disease"/>
            <person name="Wu L."/>
            <person name="Ma J."/>
        </authorList>
    </citation>
    <scope>NUCLEOTIDE SEQUENCE [LARGE SCALE GENOMIC DNA]</scope>
    <source>
        <strain evidence="5">JCM 15921</strain>
    </source>
</reference>
<evidence type="ECO:0000313" key="5">
    <source>
        <dbReference type="Proteomes" id="UP001500102"/>
    </source>
</evidence>
<dbReference type="SUPFAM" id="SSF159468">
    <property type="entry name" value="AtpF-like"/>
    <property type="match status" value="1"/>
</dbReference>
<gene>
    <name evidence="4" type="ORF">GCM10009825_34030</name>
</gene>